<evidence type="ECO:0000313" key="1">
    <source>
        <dbReference type="EMBL" id="ALU44306.1"/>
    </source>
</evidence>
<dbReference type="EMBL" id="CP013611">
    <property type="protein sequence ID" value="ALU44306.1"/>
    <property type="molecule type" value="Genomic_DNA"/>
</dbReference>
<organism evidence="1 2">
    <name type="scientific">Pseudoalteromonas rubra</name>
    <dbReference type="NCBI Taxonomy" id="43658"/>
    <lineage>
        <taxon>Bacteria</taxon>
        <taxon>Pseudomonadati</taxon>
        <taxon>Pseudomonadota</taxon>
        <taxon>Gammaproteobacteria</taxon>
        <taxon>Alteromonadales</taxon>
        <taxon>Pseudoalteromonadaceae</taxon>
        <taxon>Pseudoalteromonas</taxon>
    </lineage>
</organism>
<reference evidence="1 2" key="1">
    <citation type="submission" date="2015-12" db="EMBL/GenBank/DDBJ databases">
        <title>Complete genome sequence of Pseudoalteromonas rubra SCSIO 6842, harboring a conjugative plasmid.</title>
        <authorList>
            <person name="Li B."/>
            <person name="Wang X."/>
        </authorList>
    </citation>
    <scope>NUCLEOTIDE SEQUENCE [LARGE SCALE GENOMIC DNA]</scope>
    <source>
        <strain evidence="1 2">SCSIO 6842</strain>
    </source>
</reference>
<dbReference type="AlphaFoldDB" id="A0A0U2Y266"/>
<protein>
    <submittedName>
        <fullName evidence="1">Uncharacterized protein</fullName>
    </submittedName>
</protein>
<name>A0A0U2Y266_9GAMM</name>
<sequence length="80" mass="9463">MHKHGLFVSKIRPKATIFFLYSLLKYLYMTKTRVCESARCWLSRVGKVDHQNKKSQHQSGKSENIDESAFALFEWYAIYT</sequence>
<dbReference type="KEGG" id="prr:AT705_15885"/>
<dbReference type="Proteomes" id="UP000069015">
    <property type="component" value="Chromosome 1"/>
</dbReference>
<gene>
    <name evidence="1" type="ORF">AT705_15885</name>
</gene>
<evidence type="ECO:0000313" key="2">
    <source>
        <dbReference type="Proteomes" id="UP000069015"/>
    </source>
</evidence>
<accession>A0A0U2Y266</accession>
<proteinExistence type="predicted"/>